<sequence>MKRPIVITREFEFDAAHNLKNYDGDCSNLHGHRYKLEVSVLGYVGEEKYLAIDFKDLKSLGKELILDKLDHQYLNEVLDFNTSCEKLAYWIWERLEGKFIEYDCELYEIKLWETPKSYVTLNRNIMNEGL</sequence>
<dbReference type="SUPFAM" id="SSF55620">
    <property type="entry name" value="Tetrahydrobiopterin biosynthesis enzymes-like"/>
    <property type="match status" value="1"/>
</dbReference>
<feature type="active site" description="Proton acceptor" evidence="9">
    <location>
        <position position="26"/>
    </location>
</feature>
<dbReference type="EC" id="4.-.-.-" evidence="8"/>
<dbReference type="STRING" id="142842.SAMN02745118_00638"/>
<keyword evidence="4 8" id="KW-0479">Metal-binding</keyword>
<dbReference type="UniPathway" id="UPA00391"/>
<evidence type="ECO:0000256" key="4">
    <source>
        <dbReference type="ARBA" id="ARBA00022723"/>
    </source>
</evidence>
<evidence type="ECO:0000256" key="6">
    <source>
        <dbReference type="ARBA" id="ARBA00023239"/>
    </source>
</evidence>
<dbReference type="InterPro" id="IPR007115">
    <property type="entry name" value="6-PTP_synth/QueD"/>
</dbReference>
<dbReference type="GO" id="GO:0070497">
    <property type="term" value="F:6-carboxytetrahydropterin synthase activity"/>
    <property type="evidence" value="ECO:0007669"/>
    <property type="project" value="UniProtKB-EC"/>
</dbReference>
<comment type="catalytic activity">
    <reaction evidence="7 8">
        <text>7,8-dihydroneopterin 3'-triphosphate + H2O = 6-carboxy-5,6,7,8-tetrahydropterin + triphosphate + acetaldehyde + 2 H(+)</text>
        <dbReference type="Rhea" id="RHEA:27966"/>
        <dbReference type="ChEBI" id="CHEBI:15343"/>
        <dbReference type="ChEBI" id="CHEBI:15377"/>
        <dbReference type="ChEBI" id="CHEBI:15378"/>
        <dbReference type="ChEBI" id="CHEBI:18036"/>
        <dbReference type="ChEBI" id="CHEBI:58462"/>
        <dbReference type="ChEBI" id="CHEBI:61032"/>
        <dbReference type="EC" id="4.1.2.50"/>
    </reaction>
</comment>
<comment type="similarity">
    <text evidence="2 8">Belongs to the PTPS family. QueD subfamily.</text>
</comment>
<dbReference type="Pfam" id="PF01242">
    <property type="entry name" value="PTPS"/>
    <property type="match status" value="1"/>
</dbReference>
<evidence type="ECO:0000256" key="9">
    <source>
        <dbReference type="PIRSR" id="PIRSR006113-1"/>
    </source>
</evidence>
<feature type="active site" description="Charge relay system" evidence="9">
    <location>
        <position position="71"/>
    </location>
</feature>
<dbReference type="InterPro" id="IPR038418">
    <property type="entry name" value="6-PTP_synth/QueD_sf"/>
</dbReference>
<keyword evidence="5 8" id="KW-0862">Zinc</keyword>
<reference evidence="12" key="1">
    <citation type="submission" date="2017-02" db="EMBL/GenBank/DDBJ databases">
        <authorList>
            <person name="Varghese N."/>
            <person name="Submissions S."/>
        </authorList>
    </citation>
    <scope>NUCLEOTIDE SEQUENCE [LARGE SCALE GENOMIC DNA]</scope>
    <source>
        <strain evidence="12">ATCC BAA-73</strain>
    </source>
</reference>
<comment type="cofactor">
    <cofactor evidence="8 10">
        <name>Zn(2+)</name>
        <dbReference type="ChEBI" id="CHEBI:29105"/>
    </cofactor>
    <text evidence="8 10">Binds 1 zinc ion per subunit.</text>
</comment>
<dbReference type="PANTHER" id="PTHR12589:SF7">
    <property type="entry name" value="6-PYRUVOYL TETRAHYDROBIOPTERIN SYNTHASE"/>
    <property type="match status" value="1"/>
</dbReference>
<dbReference type="RefSeq" id="WP_200806408.1">
    <property type="nucleotide sequence ID" value="NZ_FUWM01000005.1"/>
</dbReference>
<keyword evidence="6 8" id="KW-0456">Lyase</keyword>
<evidence type="ECO:0000256" key="10">
    <source>
        <dbReference type="PIRSR" id="PIRSR006113-2"/>
    </source>
</evidence>
<dbReference type="GO" id="GO:0008616">
    <property type="term" value="P:tRNA queuosine(34) biosynthetic process"/>
    <property type="evidence" value="ECO:0007669"/>
    <property type="project" value="UniProtKB-KW"/>
</dbReference>
<organism evidence="11 12">
    <name type="scientific">Selenihalanaerobacter shriftii</name>
    <dbReference type="NCBI Taxonomy" id="142842"/>
    <lineage>
        <taxon>Bacteria</taxon>
        <taxon>Bacillati</taxon>
        <taxon>Bacillota</taxon>
        <taxon>Clostridia</taxon>
        <taxon>Halanaerobiales</taxon>
        <taxon>Halobacteroidaceae</taxon>
        <taxon>Selenihalanaerobacter</taxon>
    </lineage>
</organism>
<proteinExistence type="inferred from homology"/>
<comment type="pathway">
    <text evidence="1 8">Purine metabolism; 7-cyano-7-deazaguanine biosynthesis.</text>
</comment>
<name>A0A1T4K6A9_9FIRM</name>
<evidence type="ECO:0000256" key="8">
    <source>
        <dbReference type="PIRNR" id="PIRNR006113"/>
    </source>
</evidence>
<feature type="binding site" evidence="10">
    <location>
        <position position="30"/>
    </location>
    <ligand>
        <name>Zn(2+)</name>
        <dbReference type="ChEBI" id="CHEBI:29105"/>
    </ligand>
</feature>
<evidence type="ECO:0000256" key="3">
    <source>
        <dbReference type="ARBA" id="ARBA00018141"/>
    </source>
</evidence>
<accession>A0A1T4K6A9</accession>
<gene>
    <name evidence="11" type="ORF">SAMN02745118_00638</name>
</gene>
<dbReference type="NCBIfam" id="TIGR03367">
    <property type="entry name" value="queuosine_QueD"/>
    <property type="match status" value="1"/>
</dbReference>
<evidence type="ECO:0000256" key="5">
    <source>
        <dbReference type="ARBA" id="ARBA00022833"/>
    </source>
</evidence>
<dbReference type="Proteomes" id="UP000190625">
    <property type="component" value="Unassembled WGS sequence"/>
</dbReference>
<dbReference type="AlphaFoldDB" id="A0A1T4K6A9"/>
<feature type="binding site" evidence="10">
    <location>
        <position position="17"/>
    </location>
    <ligand>
        <name>Zn(2+)</name>
        <dbReference type="ChEBI" id="CHEBI:29105"/>
    </ligand>
</feature>
<dbReference type="Gene3D" id="3.30.479.10">
    <property type="entry name" value="6-pyruvoyl tetrahydropterin synthase/QueD"/>
    <property type="match status" value="1"/>
</dbReference>
<evidence type="ECO:0000256" key="7">
    <source>
        <dbReference type="ARBA" id="ARBA00048807"/>
    </source>
</evidence>
<feature type="binding site" evidence="10">
    <location>
        <position position="32"/>
    </location>
    <ligand>
        <name>Zn(2+)</name>
        <dbReference type="ChEBI" id="CHEBI:29105"/>
    </ligand>
</feature>
<evidence type="ECO:0000256" key="2">
    <source>
        <dbReference type="ARBA" id="ARBA00008900"/>
    </source>
</evidence>
<keyword evidence="12" id="KW-1185">Reference proteome</keyword>
<protein>
    <recommendedName>
        <fullName evidence="3 8">6-carboxy-5,6,7,8-tetrahydropterin synthase</fullName>
        <ecNumber evidence="8">4.-.-.-</ecNumber>
    </recommendedName>
</protein>
<dbReference type="GO" id="GO:0046872">
    <property type="term" value="F:metal ion binding"/>
    <property type="evidence" value="ECO:0007669"/>
    <property type="project" value="UniProtKB-KW"/>
</dbReference>
<dbReference type="PIRSF" id="PIRSF006113">
    <property type="entry name" value="PTP_synth"/>
    <property type="match status" value="1"/>
</dbReference>
<keyword evidence="8" id="KW-0671">Queuosine biosynthesis</keyword>
<feature type="active site" description="Charge relay system" evidence="9">
    <location>
        <position position="113"/>
    </location>
</feature>
<dbReference type="PANTHER" id="PTHR12589">
    <property type="entry name" value="PYRUVOYL TETRAHYDROBIOPTERIN SYNTHASE"/>
    <property type="match status" value="1"/>
</dbReference>
<evidence type="ECO:0000313" key="12">
    <source>
        <dbReference type="Proteomes" id="UP000190625"/>
    </source>
</evidence>
<dbReference type="EMBL" id="FUWM01000005">
    <property type="protein sequence ID" value="SJZ37951.1"/>
    <property type="molecule type" value="Genomic_DNA"/>
</dbReference>
<evidence type="ECO:0000256" key="1">
    <source>
        <dbReference type="ARBA" id="ARBA00005061"/>
    </source>
</evidence>
<evidence type="ECO:0000313" key="11">
    <source>
        <dbReference type="EMBL" id="SJZ37951.1"/>
    </source>
</evidence>